<proteinExistence type="predicted"/>
<gene>
    <name evidence="1" type="ORF">CCMSSC00406_0008153</name>
</gene>
<reference evidence="1 2" key="1">
    <citation type="journal article" date="2021" name="Appl. Environ. Microbiol.">
        <title>Genetic linkage and physical mapping for an oyster mushroom Pleurotus cornucopiae and QTL analysis for the trait cap color.</title>
        <authorList>
            <person name="Zhang Y."/>
            <person name="Gao W."/>
            <person name="Sonnenberg A."/>
            <person name="Chen Q."/>
            <person name="Zhang J."/>
            <person name="Huang C."/>
        </authorList>
    </citation>
    <scope>NUCLEOTIDE SEQUENCE [LARGE SCALE GENOMIC DNA]</scope>
    <source>
        <strain evidence="1">CCMSSC00406</strain>
    </source>
</reference>
<dbReference type="Proteomes" id="UP000824881">
    <property type="component" value="Unassembled WGS sequence"/>
</dbReference>
<organism evidence="1 2">
    <name type="scientific">Pleurotus cornucopiae</name>
    <name type="common">Cornucopia mushroom</name>
    <dbReference type="NCBI Taxonomy" id="5321"/>
    <lineage>
        <taxon>Eukaryota</taxon>
        <taxon>Fungi</taxon>
        <taxon>Dikarya</taxon>
        <taxon>Basidiomycota</taxon>
        <taxon>Agaricomycotina</taxon>
        <taxon>Agaricomycetes</taxon>
        <taxon>Agaricomycetidae</taxon>
        <taxon>Agaricales</taxon>
        <taxon>Pleurotineae</taxon>
        <taxon>Pleurotaceae</taxon>
        <taxon>Pleurotus</taxon>
    </lineage>
</organism>
<evidence type="ECO:0000313" key="1">
    <source>
        <dbReference type="EMBL" id="KAG9219776.1"/>
    </source>
</evidence>
<keyword evidence="2" id="KW-1185">Reference proteome</keyword>
<sequence length="278" mass="30956">MSDEGASLNPPTGLPTELIYHIIAAVVDGNDDDDSEYEGCSIDYRAFTLAACSLVCKAWSNVVRPHIFSSFTIDYTNFESRLSFLHFTAPHLVGYVLELTIRGDNNRNTNFTPPQWTPEAFCRFNNLRSLSLLHVTGEWSSLPTPLALGISTLLAAPRLQKICLRWWNFGTDVERIQNMLSLCSTSLEDLTLVYVDCDYDHASATQTHVSSPINMVALSKLQLICVNHPRLPGAFTECPNLRSMTAEIDDVQLFIPLTVEDLRLVGTPLIPALPLQID</sequence>
<protein>
    <submittedName>
        <fullName evidence="1">Uncharacterized protein</fullName>
    </submittedName>
</protein>
<evidence type="ECO:0000313" key="2">
    <source>
        <dbReference type="Proteomes" id="UP000824881"/>
    </source>
</evidence>
<comment type="caution">
    <text evidence="1">The sequence shown here is derived from an EMBL/GenBank/DDBJ whole genome shotgun (WGS) entry which is preliminary data.</text>
</comment>
<accession>A0ACB7IPJ1</accession>
<name>A0ACB7IPJ1_PLECO</name>
<dbReference type="EMBL" id="WQMT02000008">
    <property type="protein sequence ID" value="KAG9219776.1"/>
    <property type="molecule type" value="Genomic_DNA"/>
</dbReference>